<evidence type="ECO:0000313" key="2">
    <source>
        <dbReference type="Proteomes" id="UP000615446"/>
    </source>
</evidence>
<comment type="caution">
    <text evidence="1">The sequence shown here is derived from an EMBL/GenBank/DDBJ whole genome shotgun (WGS) entry which is preliminary data.</text>
</comment>
<dbReference type="AlphaFoldDB" id="A0A8H3M2L2"/>
<accession>A0A8H3M2L2</accession>
<sequence>MSSSKSINRPRGHNRRTRRFITMANNTNNRNRNLNRLSQIWVLNNADTIDRIIRIDTPQTMNNSLQNDFFNGTIFDISNDFETSILPTGCLPTSY</sequence>
<dbReference type="Proteomes" id="UP000615446">
    <property type="component" value="Unassembled WGS sequence"/>
</dbReference>
<organism evidence="1 2">
    <name type="scientific">Rhizophagus clarus</name>
    <dbReference type="NCBI Taxonomy" id="94130"/>
    <lineage>
        <taxon>Eukaryota</taxon>
        <taxon>Fungi</taxon>
        <taxon>Fungi incertae sedis</taxon>
        <taxon>Mucoromycota</taxon>
        <taxon>Glomeromycotina</taxon>
        <taxon>Glomeromycetes</taxon>
        <taxon>Glomerales</taxon>
        <taxon>Glomeraceae</taxon>
        <taxon>Rhizophagus</taxon>
    </lineage>
</organism>
<proteinExistence type="predicted"/>
<evidence type="ECO:0000313" key="1">
    <source>
        <dbReference type="EMBL" id="GES95518.1"/>
    </source>
</evidence>
<dbReference type="EMBL" id="BLAL01000242">
    <property type="protein sequence ID" value="GES95518.1"/>
    <property type="molecule type" value="Genomic_DNA"/>
</dbReference>
<protein>
    <submittedName>
        <fullName evidence="1">Uncharacterized protein</fullName>
    </submittedName>
</protein>
<dbReference type="OrthoDB" id="2437255at2759"/>
<reference evidence="1" key="1">
    <citation type="submission" date="2019-10" db="EMBL/GenBank/DDBJ databases">
        <title>Conservation and host-specific expression of non-tandemly repeated heterogenous ribosome RNA gene in arbuscular mycorrhizal fungi.</title>
        <authorList>
            <person name="Maeda T."/>
            <person name="Kobayashi Y."/>
            <person name="Nakagawa T."/>
            <person name="Ezawa T."/>
            <person name="Yamaguchi K."/>
            <person name="Bino T."/>
            <person name="Nishimoto Y."/>
            <person name="Shigenobu S."/>
            <person name="Kawaguchi M."/>
        </authorList>
    </citation>
    <scope>NUCLEOTIDE SEQUENCE</scope>
    <source>
        <strain evidence="1">HR1</strain>
    </source>
</reference>
<gene>
    <name evidence="1" type="ORF">RCL2_002218200</name>
</gene>
<name>A0A8H3M2L2_9GLOM</name>